<keyword evidence="3 6" id="KW-1000">Mitochondrion outer membrane</keyword>
<evidence type="ECO:0000256" key="3">
    <source>
        <dbReference type="ARBA" id="ARBA00022787"/>
    </source>
</evidence>
<dbReference type="GO" id="GO:0070096">
    <property type="term" value="P:mitochondrial outer membrane translocase complex assembly"/>
    <property type="evidence" value="ECO:0007669"/>
    <property type="project" value="UniProtKB-UniRule"/>
</dbReference>
<name>A0A6C1E1N4_SACPS</name>
<protein>
    <recommendedName>
        <fullName evidence="6">Mitochondrial distribution and morphology protein 10</fullName>
    </recommendedName>
    <alternativeName>
        <fullName evidence="6">Mitochondrial inheritance component MDM10</fullName>
    </alternativeName>
</protein>
<organism evidence="7 8">
    <name type="scientific">Saccharomyces pastorianus</name>
    <name type="common">Lager yeast</name>
    <name type="synonym">Saccharomyces cerevisiae x Saccharomyces eubayanus</name>
    <dbReference type="NCBI Taxonomy" id="27292"/>
    <lineage>
        <taxon>Eukaryota</taxon>
        <taxon>Fungi</taxon>
        <taxon>Dikarya</taxon>
        <taxon>Ascomycota</taxon>
        <taxon>Saccharomycotina</taxon>
        <taxon>Saccharomycetes</taxon>
        <taxon>Saccharomycetales</taxon>
        <taxon>Saccharomycetaceae</taxon>
        <taxon>Saccharomyces</taxon>
    </lineage>
</organism>
<comment type="similarity">
    <text evidence="6">Belongs to the MDM10 family.</text>
</comment>
<evidence type="ECO:0000256" key="5">
    <source>
        <dbReference type="ARBA" id="ARBA00023136"/>
    </source>
</evidence>
<comment type="domain">
    <text evidence="6">Lacks alpha-helical transmembrane segments, suggesting that it resides in the membrane via beta-sheet conformations similar to those predicted for other outer membrane proteins and porin.</text>
</comment>
<dbReference type="AlphaFoldDB" id="A0A6C1E1N4"/>
<keyword evidence="5 6" id="KW-0472">Membrane</keyword>
<comment type="subcellular location">
    <subcellularLocation>
        <location evidence="6">Mitochondrion outer membrane</location>
        <topology evidence="6">Multi-pass membrane protein</topology>
    </subcellularLocation>
    <text evidence="6">The ERMES/MDM complex localizes to a few discrete foci (around 10 per single cell), that represent mitochondria-endoplasmic reticulum junctions. These foci are often found next to mtDNA nucleoids.</text>
</comment>
<dbReference type="GO" id="GO:0015914">
    <property type="term" value="P:phospholipid transport"/>
    <property type="evidence" value="ECO:0007669"/>
    <property type="project" value="TreeGrafter"/>
</dbReference>
<evidence type="ECO:0000256" key="1">
    <source>
        <dbReference type="ARBA" id="ARBA00022452"/>
    </source>
</evidence>
<dbReference type="Pfam" id="PF12519">
    <property type="entry name" value="MDM10"/>
    <property type="match status" value="1"/>
</dbReference>
<comment type="function">
    <text evidence="6">Component of the ERMES/MDM complex, which serves as a molecular tether to connect the endoplasmic reticulum and mitochondria. Components of this complex are involved in the control of mitochondrial shape and protein biogenesis and may function in phospholipid exchange. MDM10 is involved in the late assembly steps of the general translocase of the mitochondrial outer membrane (TOM complex). Functions in the TOM40-specific route of the assembly of outer membrane beta-barrel proteins, including the association of TOM40 with the receptor TOM22 and small TOM proteins. Can associate with the SAM(core) complex as well as the MDM12-MMM1 complex, both involved in late steps of the major beta-barrel assembly pathway, that is responsible for biogenesis of all outer membrane beta-barrel proteins. May act as a switch that shuttles between both complexes and channels precursor proteins into the TOM40-specific pathway. Plays a role in mitochondrial morphology and in the inheritance of mitochondria.</text>
</comment>
<dbReference type="GO" id="GO:1990456">
    <property type="term" value="P:mitochondrion-endoplasmic reticulum membrane tethering"/>
    <property type="evidence" value="ECO:0007669"/>
    <property type="project" value="UniProtKB-UniRule"/>
</dbReference>
<sequence length="493" mass="55892">MLPYMEQVLRAFYQSTNWNTQNSYEDITATSRTLLDFQIPSAIHLQISNKSTPNTFNSLDFSTRSRINGSLSYLYSDAQDLEKFMRSSADIPLQDATETYRHLQPNLHFGSNGSNTTKIGEDVIEVNKKALHDSKFVKKSLYYGRMYYPSSDLEAMITKRLTQQTQFMLKGVSSFRENLNVLTCYFQRDSHRNLQEWIFSTSDLLCGYRVLHNFLTTPSKFNTSLYNNSSLSLGAEFWLGLVSLSPGCSTTLRYYTHSTNTGRPLTLTVSWNPLFGHISSTYSAKTGTNSTFCAKYDFNLYSIESNLSFGCEFWQRKHLLPKSNHNKKLNDVPEPMARDSVAERGNKRTAALLHENVPNLNSVDNKNVSSSDIPDHKQKLLNDLTYAFSSSLRKIDEERSTIEKFDNKINNSIFTGVWKLSTSLRDRTLKLLWEGKWRGFLISAGTELVFTKGSGGALPNGEKNGGDAVAILDTENNIPILPAKFGIQFQYST</sequence>
<dbReference type="GO" id="GO:0051654">
    <property type="term" value="P:establishment of mitochondrion localization"/>
    <property type="evidence" value="ECO:0007669"/>
    <property type="project" value="TreeGrafter"/>
</dbReference>
<keyword evidence="4 6" id="KW-0496">Mitochondrion</keyword>
<dbReference type="OrthoDB" id="2103793at2759"/>
<evidence type="ECO:0000313" key="8">
    <source>
        <dbReference type="Proteomes" id="UP000501346"/>
    </source>
</evidence>
<dbReference type="InterPro" id="IPR027539">
    <property type="entry name" value="Mdm10"/>
</dbReference>
<keyword evidence="2 6" id="KW-0812">Transmembrane</keyword>
<dbReference type="EMBL" id="CP048998">
    <property type="protein sequence ID" value="QID83208.1"/>
    <property type="molecule type" value="Genomic_DNA"/>
</dbReference>
<dbReference type="HAMAP" id="MF_03102">
    <property type="entry name" value="Mdm10"/>
    <property type="match status" value="1"/>
</dbReference>
<gene>
    <name evidence="7" type="primary">MDM10_2</name>
    <name evidence="6" type="synonym">MDM10</name>
    <name evidence="7" type="ORF">GRS66_005656</name>
</gene>
<evidence type="ECO:0000256" key="4">
    <source>
        <dbReference type="ARBA" id="ARBA00023128"/>
    </source>
</evidence>
<evidence type="ECO:0000313" key="7">
    <source>
        <dbReference type="EMBL" id="QID83208.1"/>
    </source>
</evidence>
<accession>A0A6C1E1N4</accession>
<keyword evidence="8" id="KW-1185">Reference proteome</keyword>
<comment type="subunit">
    <text evidence="6">Component of the ER-mitochondria encounter structure (ERMES) or MDM complex, composed of MMM1, MDM10, MDM12 and MDM34. Associates with the mitochondrial outer membrane sorting assembly machinery SAM(core) complex, which consists of SAM35, SAM37 and SAM50, to form a SAM(holo) complex.</text>
</comment>
<proteinExistence type="inferred from homology"/>
<dbReference type="PANTHER" id="PTHR28035">
    <property type="entry name" value="MITOCHONDRIAL DISTRIBUTION AND MORPHOLOGY PROTEIN 10"/>
    <property type="match status" value="1"/>
</dbReference>
<dbReference type="GO" id="GO:0032865">
    <property type="term" value="C:ERMES complex"/>
    <property type="evidence" value="ECO:0007669"/>
    <property type="project" value="UniProtKB-UniRule"/>
</dbReference>
<evidence type="ECO:0000256" key="2">
    <source>
        <dbReference type="ARBA" id="ARBA00022692"/>
    </source>
</evidence>
<reference evidence="7 8" key="1">
    <citation type="journal article" date="2019" name="BMC Genomics">
        <title>Chromosome level assembly and comparative genome analysis confirm lager-brewing yeasts originated from a single hybridization.</title>
        <authorList>
            <person name="Salazar A.N."/>
            <person name="Gorter de Vries A.R."/>
            <person name="van den Broek M."/>
            <person name="Brouwers N."/>
            <person name="de la Torre Cortes P."/>
            <person name="Kuijpers N.G.A."/>
            <person name="Daran J.G."/>
            <person name="Abeel T."/>
        </authorList>
    </citation>
    <scope>NUCLEOTIDE SEQUENCE [LARGE SCALE GENOMIC DNA]</scope>
    <source>
        <strain evidence="7 8">CBS 1483</strain>
    </source>
</reference>
<keyword evidence="1 6" id="KW-1134">Transmembrane beta strand</keyword>
<dbReference type="Proteomes" id="UP000501346">
    <property type="component" value="Chromosome SeI"/>
</dbReference>
<dbReference type="GO" id="GO:0045040">
    <property type="term" value="P:protein insertion into mitochondrial outer membrane"/>
    <property type="evidence" value="ECO:0007669"/>
    <property type="project" value="UniProtKB-UniRule"/>
</dbReference>
<evidence type="ECO:0000256" key="6">
    <source>
        <dbReference type="HAMAP-Rule" id="MF_03102"/>
    </source>
</evidence>
<dbReference type="GO" id="GO:0001401">
    <property type="term" value="C:SAM complex"/>
    <property type="evidence" value="ECO:0007669"/>
    <property type="project" value="TreeGrafter"/>
</dbReference>
<dbReference type="PANTHER" id="PTHR28035:SF1">
    <property type="entry name" value="MITOCHONDRIAL DISTRIBUTION AND MORPHOLOGY PROTEIN 10"/>
    <property type="match status" value="1"/>
</dbReference>